<feature type="domain" description="Methyltransferase" evidence="1">
    <location>
        <begin position="50"/>
        <end position="162"/>
    </location>
</feature>
<dbReference type="GO" id="GO:0008168">
    <property type="term" value="F:methyltransferase activity"/>
    <property type="evidence" value="ECO:0007669"/>
    <property type="project" value="UniProtKB-KW"/>
</dbReference>
<dbReference type="InterPro" id="IPR041698">
    <property type="entry name" value="Methyltransf_25"/>
</dbReference>
<proteinExistence type="predicted"/>
<dbReference type="SUPFAM" id="SSF53335">
    <property type="entry name" value="S-adenosyl-L-methionine-dependent methyltransferases"/>
    <property type="match status" value="1"/>
</dbReference>
<reference evidence="2 3" key="1">
    <citation type="submission" date="2018-11" db="EMBL/GenBank/DDBJ databases">
        <title>Genomic Encyclopedia of Type Strains, Phase IV (KMG-IV): sequencing the most valuable type-strain genomes for metagenomic binning, comparative biology and taxonomic classification.</title>
        <authorList>
            <person name="Goeker M."/>
        </authorList>
    </citation>
    <scope>NUCLEOTIDE SEQUENCE [LARGE SCALE GENOMIC DNA]</scope>
    <source>
        <strain evidence="2 3">DSM 5900</strain>
    </source>
</reference>
<dbReference type="Pfam" id="PF13649">
    <property type="entry name" value="Methyltransf_25"/>
    <property type="match status" value="1"/>
</dbReference>
<keyword evidence="2" id="KW-0489">Methyltransferase</keyword>
<name>A0A3N1MFX6_9PROT</name>
<evidence type="ECO:0000259" key="1">
    <source>
        <dbReference type="Pfam" id="PF13649"/>
    </source>
</evidence>
<evidence type="ECO:0000313" key="3">
    <source>
        <dbReference type="Proteomes" id="UP000278222"/>
    </source>
</evidence>
<accession>A0A3N1MFX6</accession>
<dbReference type="EMBL" id="RJKX01000013">
    <property type="protein sequence ID" value="ROQ00096.1"/>
    <property type="molecule type" value="Genomic_DNA"/>
</dbReference>
<dbReference type="InterPro" id="IPR029063">
    <property type="entry name" value="SAM-dependent_MTases_sf"/>
</dbReference>
<comment type="caution">
    <text evidence="2">The sequence shown here is derived from an EMBL/GenBank/DDBJ whole genome shotgun (WGS) entry which is preliminary data.</text>
</comment>
<keyword evidence="3" id="KW-1185">Reference proteome</keyword>
<dbReference type="OrthoDB" id="1853779at2"/>
<evidence type="ECO:0000313" key="2">
    <source>
        <dbReference type="EMBL" id="ROQ00096.1"/>
    </source>
</evidence>
<organism evidence="2 3">
    <name type="scientific">Stella humosa</name>
    <dbReference type="NCBI Taxonomy" id="94"/>
    <lineage>
        <taxon>Bacteria</taxon>
        <taxon>Pseudomonadati</taxon>
        <taxon>Pseudomonadota</taxon>
        <taxon>Alphaproteobacteria</taxon>
        <taxon>Rhodospirillales</taxon>
        <taxon>Stellaceae</taxon>
        <taxon>Stella</taxon>
    </lineage>
</organism>
<dbReference type="GO" id="GO:0032259">
    <property type="term" value="P:methylation"/>
    <property type="evidence" value="ECO:0007669"/>
    <property type="project" value="UniProtKB-KW"/>
</dbReference>
<protein>
    <submittedName>
        <fullName evidence="2">Methyltransferase family protein</fullName>
    </submittedName>
</protein>
<keyword evidence="2" id="KW-0808">Transferase</keyword>
<sequence>MAAENGTFDLPPAGHLQWIGSTGPDQFKRVGHRYRELLVEDTELEPHHMVLDIGCGTGRIAIALADLLRPPGGYVGFDVWREGIEWCRRNIAARRPEFTFVHADIDEPHLNPRGRVPVGAWRFPAADASIDRALSLSVFTHLDGPTARHYLAELARVLKPGGRGLLTFFLLDAAGTARVADWPSGRTLLAGPRDPLLTRFGKDLFAAWDPDQLDGAVAAAGLVVGGREPGDWCGRPLVRADRPHHQDHLIVTRPLA</sequence>
<dbReference type="RefSeq" id="WP_123689414.1">
    <property type="nucleotide sequence ID" value="NZ_AP019700.1"/>
</dbReference>
<dbReference type="AlphaFoldDB" id="A0A3N1MFX6"/>
<dbReference type="PANTHER" id="PTHR42912">
    <property type="entry name" value="METHYLTRANSFERASE"/>
    <property type="match status" value="1"/>
</dbReference>
<dbReference type="CDD" id="cd02440">
    <property type="entry name" value="AdoMet_MTases"/>
    <property type="match status" value="1"/>
</dbReference>
<gene>
    <name evidence="2" type="ORF">EDC65_1892</name>
</gene>
<dbReference type="Gene3D" id="3.40.50.150">
    <property type="entry name" value="Vaccinia Virus protein VP39"/>
    <property type="match status" value="1"/>
</dbReference>
<dbReference type="Proteomes" id="UP000278222">
    <property type="component" value="Unassembled WGS sequence"/>
</dbReference>
<dbReference type="PANTHER" id="PTHR42912:SF98">
    <property type="entry name" value="UNCHARACTERISED METHYLTRANSFERASE RV1498C"/>
    <property type="match status" value="1"/>
</dbReference>
<dbReference type="InterPro" id="IPR050508">
    <property type="entry name" value="Methyltransf_Superfamily"/>
</dbReference>